<dbReference type="AlphaFoldDB" id="A0A0C2XDM5"/>
<evidence type="ECO:0000313" key="3">
    <source>
        <dbReference type="EMBL" id="KIM36038.1"/>
    </source>
</evidence>
<evidence type="ECO:0000256" key="2">
    <source>
        <dbReference type="SAM" id="Phobius"/>
    </source>
</evidence>
<evidence type="ECO:0000313" key="4">
    <source>
        <dbReference type="Proteomes" id="UP000053424"/>
    </source>
</evidence>
<dbReference type="HOGENOM" id="CLU_074398_0_0_1"/>
<gene>
    <name evidence="3" type="ORF">M413DRAFT_32068</name>
</gene>
<reference evidence="3 4" key="1">
    <citation type="submission" date="2014-04" db="EMBL/GenBank/DDBJ databases">
        <authorList>
            <consortium name="DOE Joint Genome Institute"/>
            <person name="Kuo A."/>
            <person name="Gay G."/>
            <person name="Dore J."/>
            <person name="Kohler A."/>
            <person name="Nagy L.G."/>
            <person name="Floudas D."/>
            <person name="Copeland A."/>
            <person name="Barry K.W."/>
            <person name="Cichocki N."/>
            <person name="Veneault-Fourrey C."/>
            <person name="LaButti K."/>
            <person name="Lindquist E.A."/>
            <person name="Lipzen A."/>
            <person name="Lundell T."/>
            <person name="Morin E."/>
            <person name="Murat C."/>
            <person name="Sun H."/>
            <person name="Tunlid A."/>
            <person name="Henrissat B."/>
            <person name="Grigoriev I.V."/>
            <person name="Hibbett D.S."/>
            <person name="Martin F."/>
            <person name="Nordberg H.P."/>
            <person name="Cantor M.N."/>
            <person name="Hua S.X."/>
        </authorList>
    </citation>
    <scope>NUCLEOTIDE SEQUENCE [LARGE SCALE GENOMIC DNA]</scope>
    <source>
        <strain evidence="4">h7</strain>
    </source>
</reference>
<feature type="transmembrane region" description="Helical" evidence="2">
    <location>
        <begin position="44"/>
        <end position="72"/>
    </location>
</feature>
<dbReference type="EMBL" id="KN831810">
    <property type="protein sequence ID" value="KIM36038.1"/>
    <property type="molecule type" value="Genomic_DNA"/>
</dbReference>
<keyword evidence="2" id="KW-0812">Transmembrane</keyword>
<accession>A0A0C2XDM5</accession>
<organism evidence="3 4">
    <name type="scientific">Hebeloma cylindrosporum</name>
    <dbReference type="NCBI Taxonomy" id="76867"/>
    <lineage>
        <taxon>Eukaryota</taxon>
        <taxon>Fungi</taxon>
        <taxon>Dikarya</taxon>
        <taxon>Basidiomycota</taxon>
        <taxon>Agaricomycotina</taxon>
        <taxon>Agaricomycetes</taxon>
        <taxon>Agaricomycetidae</taxon>
        <taxon>Agaricales</taxon>
        <taxon>Agaricineae</taxon>
        <taxon>Hymenogastraceae</taxon>
        <taxon>Hebeloma</taxon>
    </lineage>
</organism>
<reference evidence="4" key="2">
    <citation type="submission" date="2015-01" db="EMBL/GenBank/DDBJ databases">
        <title>Evolutionary Origins and Diversification of the Mycorrhizal Mutualists.</title>
        <authorList>
            <consortium name="DOE Joint Genome Institute"/>
            <consortium name="Mycorrhizal Genomics Consortium"/>
            <person name="Kohler A."/>
            <person name="Kuo A."/>
            <person name="Nagy L.G."/>
            <person name="Floudas D."/>
            <person name="Copeland A."/>
            <person name="Barry K.W."/>
            <person name="Cichocki N."/>
            <person name="Veneault-Fourrey C."/>
            <person name="LaButti K."/>
            <person name="Lindquist E.A."/>
            <person name="Lipzen A."/>
            <person name="Lundell T."/>
            <person name="Morin E."/>
            <person name="Murat C."/>
            <person name="Riley R."/>
            <person name="Ohm R."/>
            <person name="Sun H."/>
            <person name="Tunlid A."/>
            <person name="Henrissat B."/>
            <person name="Grigoriev I.V."/>
            <person name="Hibbett D.S."/>
            <person name="Martin F."/>
        </authorList>
    </citation>
    <scope>NUCLEOTIDE SEQUENCE [LARGE SCALE GENOMIC DNA]</scope>
    <source>
        <strain evidence="4">h7</strain>
    </source>
</reference>
<proteinExistence type="predicted"/>
<feature type="region of interest" description="Disordered" evidence="1">
    <location>
        <begin position="143"/>
        <end position="168"/>
    </location>
</feature>
<keyword evidence="4" id="KW-1185">Reference proteome</keyword>
<keyword evidence="2" id="KW-0472">Membrane</keyword>
<feature type="compositionally biased region" description="Polar residues" evidence="1">
    <location>
        <begin position="120"/>
        <end position="130"/>
    </location>
</feature>
<protein>
    <submittedName>
        <fullName evidence="3">Uncharacterized protein</fullName>
    </submittedName>
</protein>
<dbReference type="Proteomes" id="UP000053424">
    <property type="component" value="Unassembled WGS sequence"/>
</dbReference>
<name>A0A0C2XDM5_HEBCY</name>
<keyword evidence="2" id="KW-1133">Transmembrane helix</keyword>
<feature type="region of interest" description="Disordered" evidence="1">
    <location>
        <begin position="223"/>
        <end position="250"/>
    </location>
</feature>
<evidence type="ECO:0000256" key="1">
    <source>
        <dbReference type="SAM" id="MobiDB-lite"/>
    </source>
</evidence>
<sequence>MLLFTGKAYQNSIGYWMCQEGPPMDLTSPPLGSRSTTASHDDVLYARIGALVGIVVAGVVLLTAIIALIFWWRRRKNRANRKSRNSLRIDERNITDAYVPQSQNKSTPSPRPYTGGEMTQPGSPADNSAVSYPVGVATRTMPPEIQSDYYTEPGKLPIRQTDTSASSEKRTIIGRQAPDVASNTHSGFYTSMISGSIPAMPSSTQLHDAAKNSFNQGIAPAMNTPFSPNQLYDTAKSPLKQGFEKDGKDG</sequence>
<feature type="region of interest" description="Disordered" evidence="1">
    <location>
        <begin position="94"/>
        <end position="130"/>
    </location>
</feature>